<evidence type="ECO:0000259" key="5">
    <source>
        <dbReference type="Pfam" id="PF00179"/>
    </source>
</evidence>
<dbReference type="PANTHER" id="PTHR24139">
    <property type="entry name" value="CALCIUM-INDEPENDENT PHOSPHOLIPASE A2"/>
    <property type="match status" value="1"/>
</dbReference>
<evidence type="ECO:0000256" key="3">
    <source>
        <dbReference type="ARBA" id="ARBA00023043"/>
    </source>
</evidence>
<dbReference type="SUPFAM" id="SSF54495">
    <property type="entry name" value="UBC-like"/>
    <property type="match status" value="1"/>
</dbReference>
<evidence type="ECO:0000313" key="8">
    <source>
        <dbReference type="WBParaSite" id="jg9840"/>
    </source>
</evidence>
<dbReference type="PANTHER" id="PTHR24139:SF34">
    <property type="entry name" value="85_88 KDA CALCIUM-INDEPENDENT PHOSPHOLIPASE A2"/>
    <property type="match status" value="1"/>
</dbReference>
<feature type="domain" description="UBC core" evidence="5">
    <location>
        <begin position="406"/>
        <end position="446"/>
    </location>
</feature>
<dbReference type="InterPro" id="IPR000608">
    <property type="entry name" value="UBC"/>
</dbReference>
<accession>A0A915EV38</accession>
<keyword evidence="2" id="KW-0378">Hydrolase</keyword>
<feature type="domain" description="PNPLA" evidence="6">
    <location>
        <begin position="153"/>
        <end position="260"/>
    </location>
</feature>
<keyword evidence="1" id="KW-0677">Repeat</keyword>
<dbReference type="Gene3D" id="3.40.1090.10">
    <property type="entry name" value="Cytosolic phospholipase A2 catalytic domain"/>
    <property type="match status" value="1"/>
</dbReference>
<dbReference type="Pfam" id="PF00179">
    <property type="entry name" value="UQ_con"/>
    <property type="match status" value="1"/>
</dbReference>
<dbReference type="GO" id="GO:2000304">
    <property type="term" value="P:positive regulation of ceramide biosynthetic process"/>
    <property type="evidence" value="ECO:0007669"/>
    <property type="project" value="TreeGrafter"/>
</dbReference>
<evidence type="ECO:0000256" key="1">
    <source>
        <dbReference type="ARBA" id="ARBA00022737"/>
    </source>
</evidence>
<dbReference type="Proteomes" id="UP000887574">
    <property type="component" value="Unplaced"/>
</dbReference>
<dbReference type="InterPro" id="IPR002641">
    <property type="entry name" value="PNPLA_dom"/>
</dbReference>
<dbReference type="Gene3D" id="3.10.110.10">
    <property type="entry name" value="Ubiquitin Conjugating Enzyme"/>
    <property type="match status" value="1"/>
</dbReference>
<dbReference type="GO" id="GO:0006629">
    <property type="term" value="P:lipid metabolic process"/>
    <property type="evidence" value="ECO:0007669"/>
    <property type="project" value="UniProtKB-KW"/>
</dbReference>
<dbReference type="AlphaFoldDB" id="A0A915EV38"/>
<evidence type="ECO:0000313" key="7">
    <source>
        <dbReference type="Proteomes" id="UP000887574"/>
    </source>
</evidence>
<evidence type="ECO:0000256" key="4">
    <source>
        <dbReference type="ARBA" id="ARBA00023098"/>
    </source>
</evidence>
<keyword evidence="4" id="KW-0443">Lipid metabolism</keyword>
<protein>
    <submittedName>
        <fullName evidence="8">Uncharacterized protein</fullName>
    </submittedName>
</protein>
<proteinExistence type="predicted"/>
<dbReference type="GO" id="GO:0005739">
    <property type="term" value="C:mitochondrion"/>
    <property type="evidence" value="ECO:0007669"/>
    <property type="project" value="TreeGrafter"/>
</dbReference>
<sequence length="506" mass="56567">MTNPSSEKLLAQAVEDSNLSEVVKMYSNGVEGSFKDAEGNNILHIAVKKGSVIAIKAVILLFDTSKNLRSERNNESLLPVDLCNADDARRVISMDSGNNLEEVDSERNLFQPKSYEKTLNSRLTALQKSTGGSRKCLLSVDGGGIKGLVPLRFNAESLEKVLKEHLGMSTMGDIENPKVIVTSAITSVAPAKLKLFRNFYPALLNQEDMAELGYDNPTAVTLWKAARCSSAAPLLFPKFVDETGIYSDGGIVANNPTMDLLCEFERYQTISELKTGEKLSERVGCVLSLGCGISKFLKIENSRVAQTLGYVSAGAAYLYDDFQIIKKQITLADGVIVDRCRSVCRTLKSPFFRFSPKLRYEVSVCETNDVEIIELMWDAEVYAHRCLEELVELALLMKSFFGELPSERWSPTQNVRNILLSVISLLCEPQTSVPANMDASANYLKWKDAGETENEYAKIVRSQVISSKKRAEKDNITVPETDEEYREFIPIWSKRTRLQMRKQKKR</sequence>
<dbReference type="InterPro" id="IPR016135">
    <property type="entry name" value="UBQ-conjugating_enzyme/RWD"/>
</dbReference>
<evidence type="ECO:0000256" key="2">
    <source>
        <dbReference type="ARBA" id="ARBA00022801"/>
    </source>
</evidence>
<dbReference type="SUPFAM" id="SSF52151">
    <property type="entry name" value="FabD/lysophospholipase-like"/>
    <property type="match status" value="1"/>
</dbReference>
<evidence type="ECO:0000259" key="6">
    <source>
        <dbReference type="Pfam" id="PF01734"/>
    </source>
</evidence>
<dbReference type="InterPro" id="IPR047148">
    <property type="entry name" value="PLPL9"/>
</dbReference>
<keyword evidence="3" id="KW-0040">ANK repeat</keyword>
<dbReference type="GO" id="GO:0052816">
    <property type="term" value="F:long-chain fatty acyl-CoA hydrolase activity"/>
    <property type="evidence" value="ECO:0007669"/>
    <property type="project" value="TreeGrafter"/>
</dbReference>
<dbReference type="WBParaSite" id="jg9840">
    <property type="protein sequence ID" value="jg9840"/>
    <property type="gene ID" value="jg9840"/>
</dbReference>
<dbReference type="Pfam" id="PF01734">
    <property type="entry name" value="Patatin"/>
    <property type="match status" value="1"/>
</dbReference>
<organism evidence="7 8">
    <name type="scientific">Ditylenchus dipsaci</name>
    <dbReference type="NCBI Taxonomy" id="166011"/>
    <lineage>
        <taxon>Eukaryota</taxon>
        <taxon>Metazoa</taxon>
        <taxon>Ecdysozoa</taxon>
        <taxon>Nematoda</taxon>
        <taxon>Chromadorea</taxon>
        <taxon>Rhabditida</taxon>
        <taxon>Tylenchina</taxon>
        <taxon>Tylenchomorpha</taxon>
        <taxon>Sphaerularioidea</taxon>
        <taxon>Anguinidae</taxon>
        <taxon>Anguininae</taxon>
        <taxon>Ditylenchus</taxon>
    </lineage>
</organism>
<name>A0A915EV38_9BILA</name>
<dbReference type="InterPro" id="IPR016035">
    <property type="entry name" value="Acyl_Trfase/lysoPLipase"/>
</dbReference>
<keyword evidence="7" id="KW-1185">Reference proteome</keyword>
<dbReference type="GO" id="GO:0047499">
    <property type="term" value="F:calcium-independent phospholipase A2 activity"/>
    <property type="evidence" value="ECO:0007669"/>
    <property type="project" value="InterPro"/>
</dbReference>
<reference evidence="8" key="1">
    <citation type="submission" date="2022-11" db="UniProtKB">
        <authorList>
            <consortium name="WormBaseParasite"/>
        </authorList>
    </citation>
    <scope>IDENTIFICATION</scope>
</reference>